<evidence type="ECO:0000259" key="2">
    <source>
        <dbReference type="Pfam" id="PF03288"/>
    </source>
</evidence>
<accession>V5SEZ5</accession>
<name>V5SEZ5_9HYPH</name>
<feature type="transmembrane region" description="Helical" evidence="1">
    <location>
        <begin position="231"/>
        <end position="252"/>
    </location>
</feature>
<keyword evidence="1" id="KW-0812">Transmembrane</keyword>
<feature type="transmembrane region" description="Helical" evidence="1">
    <location>
        <begin position="72"/>
        <end position="95"/>
    </location>
</feature>
<keyword evidence="4" id="KW-1185">Reference proteome</keyword>
<dbReference type="InterPro" id="IPR004968">
    <property type="entry name" value="DNA_primase/NTPase_C"/>
</dbReference>
<dbReference type="PATRIC" id="fig|1029756.8.peg.2631"/>
<dbReference type="Proteomes" id="UP000018542">
    <property type="component" value="Chromosome"/>
</dbReference>
<dbReference type="KEGG" id="hni:W911_12670"/>
<evidence type="ECO:0000256" key="1">
    <source>
        <dbReference type="SAM" id="Phobius"/>
    </source>
</evidence>
<feature type="transmembrane region" description="Helical" evidence="1">
    <location>
        <begin position="40"/>
        <end position="60"/>
    </location>
</feature>
<keyword evidence="1" id="KW-1133">Transmembrane helix</keyword>
<dbReference type="EMBL" id="CP006912">
    <property type="protein sequence ID" value="AHB49067.1"/>
    <property type="molecule type" value="Genomic_DNA"/>
</dbReference>
<reference evidence="3 4" key="1">
    <citation type="journal article" date="2014" name="Genome Announc.">
        <title>Complete Genome Sequence of Hyphomicrobium nitrativorans Strain NL23, a Denitrifying Bacterium Isolated from Biofilm of a Methanol-Fed Denitrification System Treating Seawater at the Montreal Biodome.</title>
        <authorList>
            <person name="Martineau C."/>
            <person name="Villeneuve C."/>
            <person name="Mauffrey F."/>
            <person name="Villemur R."/>
        </authorList>
    </citation>
    <scope>NUCLEOTIDE SEQUENCE [LARGE SCALE GENOMIC DNA]</scope>
    <source>
        <strain evidence="3">NL23</strain>
    </source>
</reference>
<gene>
    <name evidence="3" type="ORF">W911_12670</name>
</gene>
<proteinExistence type="predicted"/>
<evidence type="ECO:0000313" key="4">
    <source>
        <dbReference type="Proteomes" id="UP000018542"/>
    </source>
</evidence>
<evidence type="ECO:0000313" key="3">
    <source>
        <dbReference type="EMBL" id="AHB49067.1"/>
    </source>
</evidence>
<dbReference type="AlphaFoldDB" id="V5SEZ5"/>
<dbReference type="Pfam" id="PF03288">
    <property type="entry name" value="Pox_D5"/>
    <property type="match status" value="1"/>
</dbReference>
<sequence>MRHALGVLGVLAAGVLLVVSATMNWRFGISLGRTELDGQIYGAASAAADCLKALIPFFLFAAIRSKMWSQAAAAAILGVVVTAYSLTSSLGHAALNRFDTAGNRAAEAQVYQDHRADLKRAQDQLSWIPQHRPAATVQGEIEAMKSQRAWTSTKGCTDATRPASRTFCQSFHGLTAEMASGQQAQELESRIREIQGKLEQTDQMTVMTEADPQATVLAKITGFETEQVQMAMTMFIALLLEVGSIFGMYVAFSQWRLYDREAPSAPAMAPMASTAAAAVAAPEEEVVAIRKPRSGANDNRSLPAQPQKLLVPETDVQRFYKESVDSQDGHTVSATSLYEAYCVWCEERQKEPLALPTFGREIAEFGIQKVKKKDGVRYVGIALKSDLDLEEDKKLTALRAEAA</sequence>
<protein>
    <recommendedName>
        <fullName evidence="2">DNA primase/nucleoside triphosphatase C-terminal domain-containing protein</fullName>
    </recommendedName>
</protein>
<keyword evidence="1" id="KW-0472">Membrane</keyword>
<dbReference type="HOGENOM" id="CLU_057088_0_0_5"/>
<feature type="domain" description="DNA primase/nucleoside triphosphatase C-terminal" evidence="2">
    <location>
        <begin position="317"/>
        <end position="373"/>
    </location>
</feature>
<organism evidence="3 4">
    <name type="scientific">Hyphomicrobium nitrativorans NL23</name>
    <dbReference type="NCBI Taxonomy" id="1029756"/>
    <lineage>
        <taxon>Bacteria</taxon>
        <taxon>Pseudomonadati</taxon>
        <taxon>Pseudomonadota</taxon>
        <taxon>Alphaproteobacteria</taxon>
        <taxon>Hyphomicrobiales</taxon>
        <taxon>Hyphomicrobiaceae</taxon>
        <taxon>Hyphomicrobium</taxon>
    </lineage>
</organism>